<dbReference type="OrthoDB" id="29306at2759"/>
<keyword evidence="1" id="KW-0853">WD repeat</keyword>
<dbReference type="PROSITE" id="PS50197">
    <property type="entry name" value="BEACH"/>
    <property type="match status" value="1"/>
</dbReference>
<reference evidence="4" key="1">
    <citation type="submission" date="2021-02" db="EMBL/GenBank/DDBJ databases">
        <authorList>
            <person name="Palmer J.M."/>
        </authorList>
    </citation>
    <scope>NUCLEOTIDE SEQUENCE</scope>
    <source>
        <strain evidence="4">SCRP734</strain>
    </source>
</reference>
<dbReference type="InterPro" id="IPR000409">
    <property type="entry name" value="BEACH_dom"/>
</dbReference>
<comment type="caution">
    <text evidence="4">The sequence shown here is derived from an EMBL/GenBank/DDBJ whole genome shotgun (WGS) entry which is preliminary data.</text>
</comment>
<feature type="region of interest" description="Disordered" evidence="2">
    <location>
        <begin position="660"/>
        <end position="909"/>
    </location>
</feature>
<feature type="region of interest" description="Disordered" evidence="2">
    <location>
        <begin position="1737"/>
        <end position="1777"/>
    </location>
</feature>
<feature type="compositionally biased region" description="Polar residues" evidence="2">
    <location>
        <begin position="792"/>
        <end position="817"/>
    </location>
</feature>
<evidence type="ECO:0000256" key="2">
    <source>
        <dbReference type="SAM" id="MobiDB-lite"/>
    </source>
</evidence>
<evidence type="ECO:0000313" key="4">
    <source>
        <dbReference type="EMBL" id="KAG7384671.1"/>
    </source>
</evidence>
<dbReference type="PANTHER" id="PTHR44662:SF1">
    <property type="entry name" value="WD REPEAT-CONTAINING PROTEIN 81"/>
    <property type="match status" value="1"/>
</dbReference>
<evidence type="ECO:0000259" key="3">
    <source>
        <dbReference type="PROSITE" id="PS50197"/>
    </source>
</evidence>
<name>A0A8T1VTY8_9STRA</name>
<organism evidence="4 5">
    <name type="scientific">Phytophthora pseudosyringae</name>
    <dbReference type="NCBI Taxonomy" id="221518"/>
    <lineage>
        <taxon>Eukaryota</taxon>
        <taxon>Sar</taxon>
        <taxon>Stramenopiles</taxon>
        <taxon>Oomycota</taxon>
        <taxon>Peronosporomycetes</taxon>
        <taxon>Peronosporales</taxon>
        <taxon>Peronosporaceae</taxon>
        <taxon>Phytophthora</taxon>
    </lineage>
</organism>
<feature type="compositionally biased region" description="Polar residues" evidence="2">
    <location>
        <begin position="671"/>
        <end position="689"/>
    </location>
</feature>
<protein>
    <recommendedName>
        <fullName evidence="3">BEACH domain-containing protein</fullName>
    </recommendedName>
</protein>
<feature type="domain" description="BEACH" evidence="3">
    <location>
        <begin position="311"/>
        <end position="582"/>
    </location>
</feature>
<sequence length="2251" mass="241830">MDSPRHDLREALRASLGWDFSFASSDPAAARCLVAHPRDAARLAEWLVCELPPLQRSSAAKIVPKVKERALKPAQSSRSEDLETLLARELGFGGAERLLEGDVAAQSPRGREQGDVCELHKMSTREVLKGLYADIPLYKPEDGAKVTRGLFENQATPQNVHLPTLRGVYVSDKASSSPTAATSTCTFAVFEYDAQSLQDVLKYNRSVLEGQRNVDMDAACELQPSEEEQDALGDLKKRLVLFQLRRVLEFLHERGLACGGFSPRDLHLTDTLWLHLAALPRVLDACTNTRLEPERQPEDDTEEAGARPGVPRDVGSCSSRSITERWSTGDISNLEYLMVLNTAAGRRMEDGVFHPFLPWVTDFTAGPHSGWRDLAKSKFRLNKGDAQLDRTFASSAVPHHITESLSEITYYIYSARRTPMALLRRVVRGDFQAREYPATIARMFEWTPDECIPEFYTDSAVFKSLHGSEMEDLQLPEWRDTEDNESQDAASAFVRCHREMLESDEVSAKLHMWIDLNFGAALSGEAAIREKNVPLVVHAASKSPGFVQLFDVAHPKRVYRHQKEEQFEPATYSVGTESDIPRAVLRPQGTAKEVNSMLSRAMQVVTDAQKDGLSLPPLTLNGGGGGVGGMNVLGAGPRGGAQDVEVSRFGLLHSQSGGDAGTGFSGAGGTNSVSVTAASPNESTRSQVIMRNLKQRRRGGNKPRARSQANVAGAEPLVSPPAFLSGGGREAVSPPAPSSGSGSSGLGTSRLGNLFHSDSSNPTNSNNSNSIVSGPKPPNGVFAMSSEVLASPPNSMGPFTNSHSNSNSRSFTGSNGPSDHLRVLTISTPQTVSGNVNGGLGGSAGERGEGGSTSHHTRHASLGSGSPNTGSHLLRDLWQQLRQPEDDGSTGNNGMGGGHGHGHGHRRSASAGHDFMLALGGAPGDMQLSDLDAVNDPAPRIDASGSLDDVDLKLLQLGLPIVLPVPDKEKKVEPELQLSTALGAATPRIGEEQAFADEVVDPMYRIPDELLGPTVQQLTSFERAQAADIFSMGCIAAELYTQTPVFSRRSLEKYIRAYYQQQKQTKTEVATTKGEDDGWISGLLAAQCTPSSIQQQLSWNHAVAERLAGLPLNLKQGVLDMLHPDPRDRLLLACRIEGLEPVAALQSSVLASINGDCVLSTVPPDGFHAAPSALFPKDLVVVYKFLAKLHSAPERDWHARFTVARRLLSSLSGLSEILFRVALPELVRFFRASSHTETIRAERVAAAVVFLLPEMARQLGRDRSRAELLPYVVRVYESSELGRSPLLRCCLAAPSVLLSLVRAFGAAAVLDNCVPVILEWLVPPVAADSDAELRSSLTPLSVRSSPLPPFASESAALTAVTFGELSSPAMLGPSLTAKYLLPALLTQLGRVKSRWTHLAESKTLRRTDKKVTLAPVILQDGESGTSEFHLTFLSKAKLYESHHVADAVLQVCRELGEFPVASMLLPRLFDVLPRLVALSEKIGSVRIEGVPEDLGREIYVLLRILRHVVRTLNDMASLQDLLSRRARSSLMDLLAQASPPFLHPRMATAVIAAATAGTQSVDSIRSTSSGTTTRSAKKKVLRSLNFMKDADHRNLRSFTVVGLSRTIVAVCQKIGAEATVADPTVVSGINRFLKRCSDVYAELEVSNFQWDLASELVSELCVPLRALLGKELFNRNFPIVAGSSVLQLLLLPLSSTAGADAGAVGGFDSRVASNDQRNLSALDNRLAQSQIHLRRRVPLTVEDEDGGDEEDDDADDENDDTDYVSVASTPEPEDPMTYPPELLRFAYHAVRLHSIRATSFLRVPSTLLIGAGKKAAQWETALGKELLLLQEARRQRKVVSAALAPERAGADAIWLRPRIRQPFEARREDGASQASTGGYEGGGGGILGGSWALSAEIRQSIKAHSSSVRCVSVDADEELLLTGSRHGSCRVWRLAGHPVQARAAAPTSLSDNRPILAVARTGRAGSLASGGRSGAGEADGMAAAASASGVMLWDLRTSQMRMRLPFSATSEPVVAMATATSGVDVAVATARRVVCVDARDGSRVVAEWHADAGGIGSSSVAAGLSLAAVASFVDGTAYLALGTASGRVVLLDSRTGRQAARWQALEAGARVVHLVQISASQLLVVGADKEARVWRVMLRSHGHPQLRMTITGVPEGICASQISVHPAVDTAVVLYVASGARVHCVQLPTEPRAVVSVQAPVGVRMESWQLTEPGGASRNNKSRVVAHSVAVLPLRQLLLLGTEDGCLKCVV</sequence>
<dbReference type="Pfam" id="PF00400">
    <property type="entry name" value="WD40"/>
    <property type="match status" value="1"/>
</dbReference>
<dbReference type="Pfam" id="PF02138">
    <property type="entry name" value="Beach"/>
    <property type="match status" value="1"/>
</dbReference>
<feature type="repeat" description="WD" evidence="1">
    <location>
        <begin position="1901"/>
        <end position="1934"/>
    </location>
</feature>
<feature type="compositionally biased region" description="Low complexity" evidence="2">
    <location>
        <begin position="738"/>
        <end position="773"/>
    </location>
</feature>
<feature type="compositionally biased region" description="Gly residues" evidence="2">
    <location>
        <begin position="836"/>
        <end position="845"/>
    </location>
</feature>
<feature type="region of interest" description="Disordered" evidence="2">
    <location>
        <begin position="291"/>
        <end position="321"/>
    </location>
</feature>
<keyword evidence="5" id="KW-1185">Reference proteome</keyword>
<dbReference type="PANTHER" id="PTHR44662">
    <property type="entry name" value="WD REPEAT-CONTAINING PROTEIN 81"/>
    <property type="match status" value="1"/>
</dbReference>
<feature type="compositionally biased region" description="Gly residues" evidence="2">
    <location>
        <begin position="660"/>
        <end position="669"/>
    </location>
</feature>
<dbReference type="PROSITE" id="PS50082">
    <property type="entry name" value="WD_REPEATS_2"/>
    <property type="match status" value="1"/>
</dbReference>
<dbReference type="InterPro" id="IPR052651">
    <property type="entry name" value="WDR81"/>
</dbReference>
<dbReference type="PROSITE" id="PS50294">
    <property type="entry name" value="WD_REPEATS_REGION"/>
    <property type="match status" value="1"/>
</dbReference>
<proteinExistence type="predicted"/>
<dbReference type="SMART" id="SM01026">
    <property type="entry name" value="Beach"/>
    <property type="match status" value="1"/>
</dbReference>
<evidence type="ECO:0000256" key="1">
    <source>
        <dbReference type="PROSITE-ProRule" id="PRU00221"/>
    </source>
</evidence>
<gene>
    <name evidence="4" type="ORF">PHYPSEUDO_002418</name>
</gene>
<dbReference type="InterPro" id="IPR001680">
    <property type="entry name" value="WD40_rpt"/>
</dbReference>
<dbReference type="Proteomes" id="UP000694044">
    <property type="component" value="Unassembled WGS sequence"/>
</dbReference>
<evidence type="ECO:0000313" key="5">
    <source>
        <dbReference type="Proteomes" id="UP000694044"/>
    </source>
</evidence>
<dbReference type="EMBL" id="JAGDFM010000142">
    <property type="protein sequence ID" value="KAG7384671.1"/>
    <property type="molecule type" value="Genomic_DNA"/>
</dbReference>
<accession>A0A8T1VTY8</accession>
<feature type="compositionally biased region" description="Acidic residues" evidence="2">
    <location>
        <begin position="1741"/>
        <end position="1762"/>
    </location>
</feature>
<dbReference type="SMART" id="SM00320">
    <property type="entry name" value="WD40"/>
    <property type="match status" value="2"/>
</dbReference>
<feature type="compositionally biased region" description="Basic residues" evidence="2">
    <location>
        <begin position="693"/>
        <end position="705"/>
    </location>
</feature>